<organism evidence="1 2">
    <name type="scientific">Nepenthes gracilis</name>
    <name type="common">Slender pitcher plant</name>
    <dbReference type="NCBI Taxonomy" id="150966"/>
    <lineage>
        <taxon>Eukaryota</taxon>
        <taxon>Viridiplantae</taxon>
        <taxon>Streptophyta</taxon>
        <taxon>Embryophyta</taxon>
        <taxon>Tracheophyta</taxon>
        <taxon>Spermatophyta</taxon>
        <taxon>Magnoliopsida</taxon>
        <taxon>eudicotyledons</taxon>
        <taxon>Gunneridae</taxon>
        <taxon>Pentapetalae</taxon>
        <taxon>Caryophyllales</taxon>
        <taxon>Nepenthaceae</taxon>
        <taxon>Nepenthes</taxon>
    </lineage>
</organism>
<accession>A0AAD3SXC5</accession>
<keyword evidence="2" id="KW-1185">Reference proteome</keyword>
<comment type="caution">
    <text evidence="1">The sequence shown here is derived from an EMBL/GenBank/DDBJ whole genome shotgun (WGS) entry which is preliminary data.</text>
</comment>
<dbReference type="EMBL" id="BSYO01000020">
    <property type="protein sequence ID" value="GMH19238.1"/>
    <property type="molecule type" value="Genomic_DNA"/>
</dbReference>
<reference evidence="1" key="1">
    <citation type="submission" date="2023-05" db="EMBL/GenBank/DDBJ databases">
        <title>Nepenthes gracilis genome sequencing.</title>
        <authorList>
            <person name="Fukushima K."/>
        </authorList>
    </citation>
    <scope>NUCLEOTIDE SEQUENCE</scope>
    <source>
        <strain evidence="1">SING2019-196</strain>
    </source>
</reference>
<evidence type="ECO:0000313" key="1">
    <source>
        <dbReference type="EMBL" id="GMH19238.1"/>
    </source>
</evidence>
<gene>
    <name evidence="1" type="ORF">Nepgr_021079</name>
</gene>
<name>A0AAD3SXC5_NEPGR</name>
<dbReference type="AlphaFoldDB" id="A0AAD3SXC5"/>
<evidence type="ECO:0000313" key="2">
    <source>
        <dbReference type="Proteomes" id="UP001279734"/>
    </source>
</evidence>
<protein>
    <submittedName>
        <fullName evidence="1">Uncharacterized protein</fullName>
    </submittedName>
</protein>
<sequence length="253" mass="27865">MYHNEVFLGYSPRGLLAASPMGKHLDVPEVKYKAMAAASSQHDSWKPIKPHGHRNFYLSCSTINAKWCVMLCPDGVDEDCPLTESELWVFSVVHAPSVGCLVCFYNLLSYWMAGGFEFPRLEMNAGRPPPDAPFLEHSKSKELRKSSQDAAAPPRLLLSHLATGCSMSLSDATSLMDQKISCDIPFPDGAKGALCDDQSQLLAASVSSGPPDAHLLGSLFVSVLLLRICAVLEVGWRWYWHYPTELVLMCFVS</sequence>
<proteinExistence type="predicted"/>
<dbReference type="Proteomes" id="UP001279734">
    <property type="component" value="Unassembled WGS sequence"/>
</dbReference>